<keyword evidence="4" id="KW-1185">Reference proteome</keyword>
<keyword evidence="1" id="KW-0472">Membrane</keyword>
<comment type="caution">
    <text evidence="3">The sequence shown here is derived from an EMBL/GenBank/DDBJ whole genome shotgun (WGS) entry which is preliminary data.</text>
</comment>
<evidence type="ECO:0000313" key="3">
    <source>
        <dbReference type="EMBL" id="GBN65652.1"/>
    </source>
</evidence>
<dbReference type="InterPro" id="IPR007663">
    <property type="entry name" value="Baculo_p74"/>
</dbReference>
<evidence type="ECO:0000256" key="1">
    <source>
        <dbReference type="SAM" id="Phobius"/>
    </source>
</evidence>
<dbReference type="Pfam" id="PF08404">
    <property type="entry name" value="Baculo_p74_N"/>
    <property type="match status" value="1"/>
</dbReference>
<dbReference type="Pfam" id="PF04583">
    <property type="entry name" value="Baculo_p74"/>
    <property type="match status" value="1"/>
</dbReference>
<protein>
    <recommendedName>
        <fullName evidence="2">Baculoviridae p74 N-terminal domain-containing protein</fullName>
    </recommendedName>
</protein>
<dbReference type="OrthoDB" id="6418634at2759"/>
<keyword evidence="1" id="KW-1133">Transmembrane helix</keyword>
<keyword evidence="1" id="KW-0812">Transmembrane</keyword>
<organism evidence="3 4">
    <name type="scientific">Araneus ventricosus</name>
    <name type="common">Orbweaver spider</name>
    <name type="synonym">Epeira ventricosa</name>
    <dbReference type="NCBI Taxonomy" id="182803"/>
    <lineage>
        <taxon>Eukaryota</taxon>
        <taxon>Metazoa</taxon>
        <taxon>Ecdysozoa</taxon>
        <taxon>Arthropoda</taxon>
        <taxon>Chelicerata</taxon>
        <taxon>Arachnida</taxon>
        <taxon>Araneae</taxon>
        <taxon>Araneomorphae</taxon>
        <taxon>Entelegynae</taxon>
        <taxon>Araneoidea</taxon>
        <taxon>Araneidae</taxon>
        <taxon>Araneus</taxon>
    </lineage>
</organism>
<dbReference type="InterPro" id="IPR013613">
    <property type="entry name" value="Baculo_p74_N"/>
</dbReference>
<sequence>MFPDVFEHAKIETRPATSDDYYIPPSLANKCIVVTRTSFDETACLLLSCFPFKKDLEKCEKSDPVQWVPLAKSHILACQPACFGAEPSVDTEWRDEKCVQANPLKKFFAMLPEKHLGQKFKQPLHNGIDLVKGQLLLNHDYCEAYGLKFRNGDCETFTGQSVLEIIFGKTVVRKIVQHNLNPPKPGTPPPIPDVFQRFQRRKRSTDDFTISNVDFDEPDSNASTLAAEIAKELSIDFGIDVSLAMLERLLVKRAPKLMMQAVANLPIKSVLIQSVVRSYTSLAITSVQVMGKMVSGASTLLAGYGIATMILDIIDPYNYDKAMNAKMLARINQKLDLEYYGRETDFDMELTPEFLWDHVYASTNESFRLEHMVDKITEYIQELRSEPPKVELPPLEWKQHSGEWKNSWERLLHAIIIFALVACSMLAWQWIHIWAALVFFTLVWWNSINE</sequence>
<name>A0A4Y2QQJ2_ARAVE</name>
<proteinExistence type="predicted"/>
<feature type="domain" description="Baculoviridae p74 N-terminal" evidence="2">
    <location>
        <begin position="2"/>
        <end position="101"/>
    </location>
</feature>
<reference evidence="3 4" key="1">
    <citation type="journal article" date="2019" name="Sci. Rep.">
        <title>Orb-weaving spider Araneus ventricosus genome elucidates the spidroin gene catalogue.</title>
        <authorList>
            <person name="Kono N."/>
            <person name="Nakamura H."/>
            <person name="Ohtoshi R."/>
            <person name="Moran D.A.P."/>
            <person name="Shinohara A."/>
            <person name="Yoshida Y."/>
            <person name="Fujiwara M."/>
            <person name="Mori M."/>
            <person name="Tomita M."/>
            <person name="Arakawa K."/>
        </authorList>
    </citation>
    <scope>NUCLEOTIDE SEQUENCE [LARGE SCALE GENOMIC DNA]</scope>
</reference>
<accession>A0A4Y2QQJ2</accession>
<dbReference type="AlphaFoldDB" id="A0A4Y2QQJ2"/>
<dbReference type="Proteomes" id="UP000499080">
    <property type="component" value="Unassembled WGS sequence"/>
</dbReference>
<feature type="transmembrane region" description="Helical" evidence="1">
    <location>
        <begin position="415"/>
        <end position="445"/>
    </location>
</feature>
<evidence type="ECO:0000259" key="2">
    <source>
        <dbReference type="Pfam" id="PF08404"/>
    </source>
</evidence>
<evidence type="ECO:0000313" key="4">
    <source>
        <dbReference type="Proteomes" id="UP000499080"/>
    </source>
</evidence>
<dbReference type="EMBL" id="BGPR01014537">
    <property type="protein sequence ID" value="GBN65652.1"/>
    <property type="molecule type" value="Genomic_DNA"/>
</dbReference>
<dbReference type="GO" id="GO:0019058">
    <property type="term" value="P:viral life cycle"/>
    <property type="evidence" value="ECO:0007669"/>
    <property type="project" value="InterPro"/>
</dbReference>
<gene>
    <name evidence="3" type="ORF">AVEN_122873_1</name>
</gene>